<dbReference type="Gene3D" id="2.40.30.30">
    <property type="entry name" value="Riboflavin kinase-like"/>
    <property type="match status" value="1"/>
</dbReference>
<keyword evidence="8 15" id="KW-0547">Nucleotide-binding</keyword>
<evidence type="ECO:0000256" key="1">
    <source>
        <dbReference type="ARBA" id="ARBA00002121"/>
    </source>
</evidence>
<comment type="function">
    <text evidence="1">Catalyzes the phosphorylation of riboflavin to FMN followed by the adenylation of FMN to FAD.</text>
</comment>
<reference evidence="17 18" key="1">
    <citation type="submission" date="2014-07" db="EMBL/GenBank/DDBJ databases">
        <authorList>
            <person name="McCorrison J."/>
            <person name="Sanka R."/>
            <person name="Torralba M."/>
            <person name="Gillis M."/>
            <person name="Haft D.H."/>
            <person name="Methe B."/>
            <person name="Sutton G."/>
            <person name="Nelson K.E."/>
        </authorList>
    </citation>
    <scope>NUCLEOTIDE SEQUENCE [LARGE SCALE GENOMIC DNA]</scope>
    <source>
        <strain evidence="17 18">DNF00040</strain>
    </source>
</reference>
<feature type="domain" description="Riboflavin kinase" evidence="16">
    <location>
        <begin position="194"/>
        <end position="343"/>
    </location>
</feature>
<dbReference type="NCBIfam" id="TIGR00083">
    <property type="entry name" value="ribF"/>
    <property type="match status" value="1"/>
</dbReference>
<dbReference type="GO" id="GO:0005524">
    <property type="term" value="F:ATP binding"/>
    <property type="evidence" value="ECO:0007669"/>
    <property type="project" value="UniProtKB-UniRule"/>
</dbReference>
<dbReference type="InterPro" id="IPR023465">
    <property type="entry name" value="Riboflavin_kinase_dom_sf"/>
</dbReference>
<evidence type="ECO:0000256" key="6">
    <source>
        <dbReference type="ARBA" id="ARBA00022679"/>
    </source>
</evidence>
<dbReference type="InterPro" id="IPR014729">
    <property type="entry name" value="Rossmann-like_a/b/a_fold"/>
</dbReference>
<evidence type="ECO:0000256" key="2">
    <source>
        <dbReference type="ARBA" id="ARBA00004726"/>
    </source>
</evidence>
<comment type="catalytic activity">
    <reaction evidence="13 15">
        <text>riboflavin + ATP = FMN + ADP + H(+)</text>
        <dbReference type="Rhea" id="RHEA:14357"/>
        <dbReference type="ChEBI" id="CHEBI:15378"/>
        <dbReference type="ChEBI" id="CHEBI:30616"/>
        <dbReference type="ChEBI" id="CHEBI:57986"/>
        <dbReference type="ChEBI" id="CHEBI:58210"/>
        <dbReference type="ChEBI" id="CHEBI:456216"/>
        <dbReference type="EC" id="2.7.1.26"/>
    </reaction>
</comment>
<dbReference type="EC" id="2.7.7.2" evidence="15"/>
<dbReference type="GO" id="GO:0009231">
    <property type="term" value="P:riboflavin biosynthetic process"/>
    <property type="evidence" value="ECO:0007669"/>
    <property type="project" value="InterPro"/>
</dbReference>
<dbReference type="UniPathway" id="UPA00276">
    <property type="reaction ID" value="UER00406"/>
</dbReference>
<dbReference type="EC" id="2.7.1.26" evidence="15"/>
<dbReference type="SUPFAM" id="SSF52374">
    <property type="entry name" value="Nucleotidylyl transferase"/>
    <property type="match status" value="1"/>
</dbReference>
<evidence type="ECO:0000313" key="17">
    <source>
        <dbReference type="EMBL" id="KGF31081.1"/>
    </source>
</evidence>
<keyword evidence="10 15" id="KW-0274">FAD</keyword>
<evidence type="ECO:0000256" key="12">
    <source>
        <dbReference type="ARBA" id="ARBA00023268"/>
    </source>
</evidence>
<dbReference type="Pfam" id="PF06574">
    <property type="entry name" value="FAD_syn"/>
    <property type="match status" value="1"/>
</dbReference>
<dbReference type="OrthoDB" id="9803667at2"/>
<dbReference type="GO" id="GO:0009398">
    <property type="term" value="P:FMN biosynthetic process"/>
    <property type="evidence" value="ECO:0007669"/>
    <property type="project" value="UniProtKB-UniRule"/>
</dbReference>
<dbReference type="RefSeq" id="WP_018025738.1">
    <property type="nucleotide sequence ID" value="NZ_JRNI01000017.1"/>
</dbReference>
<dbReference type="UniPathway" id="UPA00277">
    <property type="reaction ID" value="UER00407"/>
</dbReference>
<dbReference type="InterPro" id="IPR002606">
    <property type="entry name" value="Riboflavin_kinase_bac"/>
</dbReference>
<dbReference type="PANTHER" id="PTHR22749:SF6">
    <property type="entry name" value="RIBOFLAVIN KINASE"/>
    <property type="match status" value="1"/>
</dbReference>
<dbReference type="GO" id="GO:0006747">
    <property type="term" value="P:FAD biosynthetic process"/>
    <property type="evidence" value="ECO:0007669"/>
    <property type="project" value="UniProtKB-UniRule"/>
</dbReference>
<keyword evidence="11 15" id="KW-0067">ATP-binding</keyword>
<evidence type="ECO:0000313" key="18">
    <source>
        <dbReference type="Proteomes" id="UP000029629"/>
    </source>
</evidence>
<evidence type="ECO:0000256" key="8">
    <source>
        <dbReference type="ARBA" id="ARBA00022741"/>
    </source>
</evidence>
<dbReference type="SUPFAM" id="SSF82114">
    <property type="entry name" value="Riboflavin kinase-like"/>
    <property type="match status" value="1"/>
</dbReference>
<dbReference type="Gene3D" id="3.40.50.620">
    <property type="entry name" value="HUPs"/>
    <property type="match status" value="1"/>
</dbReference>
<evidence type="ECO:0000256" key="5">
    <source>
        <dbReference type="ARBA" id="ARBA00022643"/>
    </source>
</evidence>
<accession>A0A095Z9Q6</accession>
<evidence type="ECO:0000259" key="16">
    <source>
        <dbReference type="SMART" id="SM00904"/>
    </source>
</evidence>
<gene>
    <name evidence="17" type="ORF">HMPREF2130_04660</name>
</gene>
<keyword evidence="4 15" id="KW-0285">Flavoprotein</keyword>
<keyword evidence="7 15" id="KW-0548">Nucleotidyltransferase</keyword>
<dbReference type="PANTHER" id="PTHR22749">
    <property type="entry name" value="RIBOFLAVIN KINASE/FMN ADENYLYLTRANSFERASE"/>
    <property type="match status" value="1"/>
</dbReference>
<keyword evidence="12" id="KW-0511">Multifunctional enzyme</keyword>
<evidence type="ECO:0000256" key="14">
    <source>
        <dbReference type="ARBA" id="ARBA00049494"/>
    </source>
</evidence>
<evidence type="ECO:0000256" key="7">
    <source>
        <dbReference type="ARBA" id="ARBA00022695"/>
    </source>
</evidence>
<evidence type="ECO:0000256" key="13">
    <source>
        <dbReference type="ARBA" id="ARBA00047880"/>
    </source>
</evidence>
<keyword evidence="9 15" id="KW-0418">Kinase</keyword>
<proteinExistence type="inferred from homology"/>
<dbReference type="GeneID" id="93428337"/>
<dbReference type="GO" id="GO:0008531">
    <property type="term" value="F:riboflavin kinase activity"/>
    <property type="evidence" value="ECO:0007669"/>
    <property type="project" value="UniProtKB-UniRule"/>
</dbReference>
<dbReference type="AlphaFoldDB" id="A0A095Z9Q6"/>
<sequence length="347" mass="38470">MPVKNTIIPDSFSLDAVDYPGTALTIGNFDGVHCGHASLLYRLKKAATQRGLAMGVMTFTPHPREYFALLNKRPELIPTRISTLRDKICSLRLLGADFVSLSHFNEALAHTSPTAYIEEILVKQLKLRYLLVGQDFRFGHKREGDLALLRTYGQRHGFEVETIEDVNDSHGIRYSSTELRNALSFGDIAAANRFLGRPYSISGRVTHGKKLGRTLGYPTLNIKLMPHCAIRSGVYVVKVRGLIPPTTIQAPSSTSAHESPLHQLSAHYPAMAGIASLGVRPTVTANGEVLLEVHLIDTNIDAYGKLVTVEFLQHVRDEEKFPNLETLVSAMNQDLDTAREYFNQHGL</sequence>
<keyword evidence="5 15" id="KW-0288">FMN</keyword>
<dbReference type="Proteomes" id="UP000029629">
    <property type="component" value="Unassembled WGS sequence"/>
</dbReference>
<dbReference type="PIRSF" id="PIRSF004491">
    <property type="entry name" value="FAD_Synth"/>
    <property type="match status" value="1"/>
</dbReference>
<comment type="catalytic activity">
    <reaction evidence="14 15">
        <text>FMN + ATP + H(+) = FAD + diphosphate</text>
        <dbReference type="Rhea" id="RHEA:17237"/>
        <dbReference type="ChEBI" id="CHEBI:15378"/>
        <dbReference type="ChEBI" id="CHEBI:30616"/>
        <dbReference type="ChEBI" id="CHEBI:33019"/>
        <dbReference type="ChEBI" id="CHEBI:57692"/>
        <dbReference type="ChEBI" id="CHEBI:58210"/>
        <dbReference type="EC" id="2.7.7.2"/>
    </reaction>
</comment>
<evidence type="ECO:0000256" key="3">
    <source>
        <dbReference type="ARBA" id="ARBA00005201"/>
    </source>
</evidence>
<evidence type="ECO:0000256" key="15">
    <source>
        <dbReference type="PIRNR" id="PIRNR004491"/>
    </source>
</evidence>
<evidence type="ECO:0000256" key="4">
    <source>
        <dbReference type="ARBA" id="ARBA00022630"/>
    </source>
</evidence>
<dbReference type="CDD" id="cd02064">
    <property type="entry name" value="FAD_synthetase_N"/>
    <property type="match status" value="1"/>
</dbReference>
<organism evidence="17 18">
    <name type="scientific">Oligella urethralis DNF00040</name>
    <dbReference type="NCBI Taxonomy" id="1401065"/>
    <lineage>
        <taxon>Bacteria</taxon>
        <taxon>Pseudomonadati</taxon>
        <taxon>Pseudomonadota</taxon>
        <taxon>Betaproteobacteria</taxon>
        <taxon>Burkholderiales</taxon>
        <taxon>Alcaligenaceae</taxon>
        <taxon>Oligella</taxon>
    </lineage>
</organism>
<comment type="pathway">
    <text evidence="3 15">Cofactor biosynthesis; FMN biosynthesis; FMN from riboflavin (ATP route): step 1/1.</text>
</comment>
<evidence type="ECO:0000256" key="10">
    <source>
        <dbReference type="ARBA" id="ARBA00022827"/>
    </source>
</evidence>
<keyword evidence="18" id="KW-1185">Reference proteome</keyword>
<comment type="pathway">
    <text evidence="2 15">Cofactor biosynthesis; FAD biosynthesis; FAD from FMN: step 1/1.</text>
</comment>
<dbReference type="InterPro" id="IPR015865">
    <property type="entry name" value="Riboflavin_kinase_bac/euk"/>
</dbReference>
<dbReference type="Pfam" id="PF01687">
    <property type="entry name" value="Flavokinase"/>
    <property type="match status" value="1"/>
</dbReference>
<evidence type="ECO:0000256" key="9">
    <source>
        <dbReference type="ARBA" id="ARBA00022777"/>
    </source>
</evidence>
<dbReference type="EMBL" id="JRNI01000017">
    <property type="protein sequence ID" value="KGF31081.1"/>
    <property type="molecule type" value="Genomic_DNA"/>
</dbReference>
<comment type="caution">
    <text evidence="17">The sequence shown here is derived from an EMBL/GenBank/DDBJ whole genome shotgun (WGS) entry which is preliminary data.</text>
</comment>
<dbReference type="SMART" id="SM00904">
    <property type="entry name" value="Flavokinase"/>
    <property type="match status" value="1"/>
</dbReference>
<dbReference type="InterPro" id="IPR023468">
    <property type="entry name" value="Riboflavin_kinase"/>
</dbReference>
<keyword evidence="6 15" id="KW-0808">Transferase</keyword>
<dbReference type="GO" id="GO:0003919">
    <property type="term" value="F:FMN adenylyltransferase activity"/>
    <property type="evidence" value="ECO:0007669"/>
    <property type="project" value="UniProtKB-UniRule"/>
</dbReference>
<dbReference type="InterPro" id="IPR015864">
    <property type="entry name" value="FAD_synthase"/>
</dbReference>
<evidence type="ECO:0000256" key="11">
    <source>
        <dbReference type="ARBA" id="ARBA00022840"/>
    </source>
</evidence>
<dbReference type="eggNOG" id="COG0196">
    <property type="taxonomic scope" value="Bacteria"/>
</dbReference>
<comment type="similarity">
    <text evidence="15">Belongs to the ribF family.</text>
</comment>
<dbReference type="FunFam" id="3.40.50.620:FF:000021">
    <property type="entry name" value="Riboflavin biosynthesis protein"/>
    <property type="match status" value="1"/>
</dbReference>
<name>A0A095Z9Q6_9BURK</name>
<protein>
    <recommendedName>
        <fullName evidence="15">Riboflavin biosynthesis protein</fullName>
    </recommendedName>
    <domain>
        <recommendedName>
            <fullName evidence="15">Riboflavin kinase</fullName>
            <ecNumber evidence="15">2.7.1.26</ecNumber>
        </recommendedName>
        <alternativeName>
            <fullName evidence="15">Flavokinase</fullName>
        </alternativeName>
    </domain>
    <domain>
        <recommendedName>
            <fullName evidence="15">FMN adenylyltransferase</fullName>
            <ecNumber evidence="15">2.7.7.2</ecNumber>
        </recommendedName>
        <alternativeName>
            <fullName evidence="15">FAD pyrophosphorylase</fullName>
        </alternativeName>
        <alternativeName>
            <fullName evidence="15">FAD synthase</fullName>
        </alternativeName>
    </domain>
</protein>